<evidence type="ECO:0000313" key="2">
    <source>
        <dbReference type="Proteomes" id="UP000607653"/>
    </source>
</evidence>
<name>A0A822ZSI8_NELNU</name>
<dbReference type="Proteomes" id="UP000607653">
    <property type="component" value="Unassembled WGS sequence"/>
</dbReference>
<dbReference type="EMBL" id="DUZY01000008">
    <property type="protein sequence ID" value="DAD47843.1"/>
    <property type="molecule type" value="Genomic_DNA"/>
</dbReference>
<proteinExistence type="predicted"/>
<sequence>MCIIVRILKAPVDKRCWGWSAKMVLVAGEPLKEVDEEEISDEDILEEVEPMWDRCGIIGHEEQVCQKVSNMQMMKELAGRLAVHNLSTEGGLVSYGPSLRASPDRKEFKFINQAGKKAEQSNANLPTRVLHAGETERNPVMEPERNRTSLGITVAGEVSLKHVKNRSERPNLSGSCRKSLFQEDTSAKLGSRNLFPAEGIFTVITSPEKS</sequence>
<reference evidence="1 2" key="1">
    <citation type="journal article" date="2020" name="Mol. Biol. Evol.">
        <title>Distinct Expression and Methylation Patterns for Genes with Different Fates following a Single Whole-Genome Duplication in Flowering Plants.</title>
        <authorList>
            <person name="Shi T."/>
            <person name="Rahmani R.S."/>
            <person name="Gugger P.F."/>
            <person name="Wang M."/>
            <person name="Li H."/>
            <person name="Zhang Y."/>
            <person name="Li Z."/>
            <person name="Wang Q."/>
            <person name="Van de Peer Y."/>
            <person name="Marchal K."/>
            <person name="Chen J."/>
        </authorList>
    </citation>
    <scope>NUCLEOTIDE SEQUENCE [LARGE SCALE GENOMIC DNA]</scope>
    <source>
        <tissue evidence="1">Leaf</tissue>
    </source>
</reference>
<comment type="caution">
    <text evidence="1">The sequence shown here is derived from an EMBL/GenBank/DDBJ whole genome shotgun (WGS) entry which is preliminary data.</text>
</comment>
<evidence type="ECO:0000313" key="1">
    <source>
        <dbReference type="EMBL" id="DAD47843.1"/>
    </source>
</evidence>
<organism evidence="1 2">
    <name type="scientific">Nelumbo nucifera</name>
    <name type="common">Sacred lotus</name>
    <dbReference type="NCBI Taxonomy" id="4432"/>
    <lineage>
        <taxon>Eukaryota</taxon>
        <taxon>Viridiplantae</taxon>
        <taxon>Streptophyta</taxon>
        <taxon>Embryophyta</taxon>
        <taxon>Tracheophyta</taxon>
        <taxon>Spermatophyta</taxon>
        <taxon>Magnoliopsida</taxon>
        <taxon>Proteales</taxon>
        <taxon>Nelumbonaceae</taxon>
        <taxon>Nelumbo</taxon>
    </lineage>
</organism>
<gene>
    <name evidence="1" type="ORF">HUJ06_017780</name>
</gene>
<keyword evidence="2" id="KW-1185">Reference proteome</keyword>
<protein>
    <submittedName>
        <fullName evidence="1">Uncharacterized protein</fullName>
    </submittedName>
</protein>
<accession>A0A822ZSI8</accession>
<dbReference type="AlphaFoldDB" id="A0A822ZSI8"/>